<evidence type="ECO:0000313" key="2">
    <source>
        <dbReference type="EMBL" id="AVY93314.1"/>
    </source>
</evidence>
<dbReference type="Proteomes" id="UP000244173">
    <property type="component" value="Chromosome"/>
</dbReference>
<evidence type="ECO:0000313" key="3">
    <source>
        <dbReference type="Proteomes" id="UP000244173"/>
    </source>
</evidence>
<dbReference type="KEGG" id="maer:DAI18_04090"/>
<evidence type="ECO:0008006" key="4">
    <source>
        <dbReference type="Google" id="ProtNLM"/>
    </source>
</evidence>
<feature type="signal peptide" evidence="1">
    <location>
        <begin position="1"/>
        <end position="25"/>
    </location>
</feature>
<dbReference type="PROSITE" id="PS51257">
    <property type="entry name" value="PROKAR_LIPOPROTEIN"/>
    <property type="match status" value="1"/>
</dbReference>
<dbReference type="EMBL" id="CP028519">
    <property type="protein sequence ID" value="AVY93314.1"/>
    <property type="molecule type" value="Genomic_DNA"/>
</dbReference>
<name>A0A2S0P7C1_9NEIS</name>
<evidence type="ECO:0000256" key="1">
    <source>
        <dbReference type="SAM" id="SignalP"/>
    </source>
</evidence>
<dbReference type="AlphaFoldDB" id="A0A2S0P7C1"/>
<gene>
    <name evidence="2" type="ORF">DAI18_04090</name>
</gene>
<protein>
    <recommendedName>
        <fullName evidence="4">Lipoprotein</fullName>
    </recommendedName>
</protein>
<sequence>MSFRLLSLPFASMLLLTACSGVAPAQVEPAPVAPPPVASRWINQSALDTLRQTGSPRQALASQPAAELLLQPDGRAERGDGERWTPVRWQRDGERLLIDQQAWPLAGGQLMSPGGARFVPAGDVAAGTDGAFRAAANAAMFPWRWEVLTARGRGTGQIVTFHPDGSLQGTNKFRHYRLCLAGDCLAQTRGDSLRLDDGGTPTTLLLSRDRGQYVFRQVRAGASAGALLLPGVVYMRLRAVH</sequence>
<feature type="chain" id="PRO_5015708344" description="Lipoprotein" evidence="1">
    <location>
        <begin position="26"/>
        <end position="241"/>
    </location>
</feature>
<dbReference type="STRING" id="1122240.GCA_000620105_00559"/>
<keyword evidence="3" id="KW-1185">Reference proteome</keyword>
<accession>A0A2S0P7C1</accession>
<proteinExistence type="predicted"/>
<reference evidence="2 3" key="1">
    <citation type="submission" date="2018-04" db="EMBL/GenBank/DDBJ databases">
        <title>Denitrifier Microvirgula.</title>
        <authorList>
            <person name="Anderson E."/>
            <person name="Jang J."/>
            <person name="Ishii S."/>
        </authorList>
    </citation>
    <scope>NUCLEOTIDE SEQUENCE [LARGE SCALE GENOMIC DNA]</scope>
    <source>
        <strain evidence="2 3">BE2.4</strain>
    </source>
</reference>
<organism evidence="2 3">
    <name type="scientific">Microvirgula aerodenitrificans</name>
    <dbReference type="NCBI Taxonomy" id="57480"/>
    <lineage>
        <taxon>Bacteria</taxon>
        <taxon>Pseudomonadati</taxon>
        <taxon>Pseudomonadota</taxon>
        <taxon>Betaproteobacteria</taxon>
        <taxon>Neisseriales</taxon>
        <taxon>Aquaspirillaceae</taxon>
        <taxon>Microvirgula</taxon>
    </lineage>
</organism>
<keyword evidence="1" id="KW-0732">Signal</keyword>
<dbReference type="RefSeq" id="WP_107888801.1">
    <property type="nucleotide sequence ID" value="NZ_CP028519.1"/>
</dbReference>